<proteinExistence type="predicted"/>
<dbReference type="Proteomes" id="UP000636960">
    <property type="component" value="Unassembled WGS sequence"/>
</dbReference>
<organism evidence="2 3">
    <name type="scientific">Paractinoplanes rishiriensis</name>
    <dbReference type="NCBI Taxonomy" id="1050105"/>
    <lineage>
        <taxon>Bacteria</taxon>
        <taxon>Bacillati</taxon>
        <taxon>Actinomycetota</taxon>
        <taxon>Actinomycetes</taxon>
        <taxon>Micromonosporales</taxon>
        <taxon>Micromonosporaceae</taxon>
        <taxon>Paractinoplanes</taxon>
    </lineage>
</organism>
<protein>
    <recommendedName>
        <fullName evidence="1">Endonuclease/exonuclease/phosphatase domain-containing protein</fullName>
    </recommendedName>
</protein>
<dbReference type="SUPFAM" id="SSF56219">
    <property type="entry name" value="DNase I-like"/>
    <property type="match status" value="1"/>
</dbReference>
<dbReference type="Pfam" id="PF03372">
    <property type="entry name" value="Exo_endo_phos"/>
    <property type="match status" value="1"/>
</dbReference>
<evidence type="ECO:0000313" key="2">
    <source>
        <dbReference type="EMBL" id="GIF01628.1"/>
    </source>
</evidence>
<evidence type="ECO:0000313" key="3">
    <source>
        <dbReference type="Proteomes" id="UP000636960"/>
    </source>
</evidence>
<reference evidence="2" key="1">
    <citation type="submission" date="2021-01" db="EMBL/GenBank/DDBJ databases">
        <title>Whole genome shotgun sequence of Actinoplanes rishiriensis NBRC 108556.</title>
        <authorList>
            <person name="Komaki H."/>
            <person name="Tamura T."/>
        </authorList>
    </citation>
    <scope>NUCLEOTIDE SEQUENCE</scope>
    <source>
        <strain evidence="2">NBRC 108556</strain>
    </source>
</reference>
<accession>A0A919K901</accession>
<name>A0A919K901_9ACTN</name>
<sequence>MSVDLQLSAYNIEGGGLEADGSYNFDNLLQAFTEGPSPHLINLCEAKFWQARGQKPFRTALRELSTLTGRAYVGELFTGPLGTAVIYEPTVLHLDAGEEPDFPDKRNLARFCLREHPSYRFWAFTEHWSCHDGDQRLARARLLARYGRSEIPTLIAGDTNSSYSGPTQPTINWQRIPIETRDYKGRLINGVWGPDTRALDRLVGTYDHHCEQRINRGGFHDVTELDPDAPNPLPPTGAIGLQDDHILINNAFRATADIVQGSYQVHLPPGAGPTDWPNDHRRVSCTLRIRPPHPAADADGSPP</sequence>
<dbReference type="AlphaFoldDB" id="A0A919K901"/>
<comment type="caution">
    <text evidence="2">The sequence shown here is derived from an EMBL/GenBank/DDBJ whole genome shotgun (WGS) entry which is preliminary data.</text>
</comment>
<dbReference type="InterPro" id="IPR036691">
    <property type="entry name" value="Endo/exonu/phosph_ase_sf"/>
</dbReference>
<dbReference type="RefSeq" id="WP_203790442.1">
    <property type="nucleotide sequence ID" value="NZ_BOMV01000107.1"/>
</dbReference>
<gene>
    <name evidence="2" type="ORF">Ari01nite_90920</name>
</gene>
<dbReference type="EMBL" id="BOMV01000107">
    <property type="protein sequence ID" value="GIF01628.1"/>
    <property type="molecule type" value="Genomic_DNA"/>
</dbReference>
<dbReference type="Gene3D" id="3.60.10.10">
    <property type="entry name" value="Endonuclease/exonuclease/phosphatase"/>
    <property type="match status" value="1"/>
</dbReference>
<dbReference type="GO" id="GO:0003824">
    <property type="term" value="F:catalytic activity"/>
    <property type="evidence" value="ECO:0007669"/>
    <property type="project" value="InterPro"/>
</dbReference>
<feature type="domain" description="Endonuclease/exonuclease/phosphatase" evidence="1">
    <location>
        <begin position="10"/>
        <end position="259"/>
    </location>
</feature>
<evidence type="ECO:0000259" key="1">
    <source>
        <dbReference type="Pfam" id="PF03372"/>
    </source>
</evidence>
<dbReference type="InterPro" id="IPR005135">
    <property type="entry name" value="Endo/exonuclease/phosphatase"/>
</dbReference>
<keyword evidence="3" id="KW-1185">Reference proteome</keyword>